<dbReference type="Gene3D" id="1.10.340.30">
    <property type="entry name" value="Hypothetical protein, domain 2"/>
    <property type="match status" value="1"/>
</dbReference>
<dbReference type="GO" id="GO:0003824">
    <property type="term" value="F:catalytic activity"/>
    <property type="evidence" value="ECO:0007669"/>
    <property type="project" value="InterPro"/>
</dbReference>
<dbReference type="GO" id="GO:0006281">
    <property type="term" value="P:DNA repair"/>
    <property type="evidence" value="ECO:0007669"/>
    <property type="project" value="InterPro"/>
</dbReference>
<comment type="caution">
    <text evidence="2">The sequence shown here is derived from an EMBL/GenBank/DDBJ whole genome shotgun (WGS) entry which is preliminary data.</text>
</comment>
<reference evidence="2" key="1">
    <citation type="submission" date="2020-05" db="EMBL/GenBank/DDBJ databases">
        <title>Mycena genomes resolve the evolution of fungal bioluminescence.</title>
        <authorList>
            <person name="Tsai I.J."/>
        </authorList>
    </citation>
    <scope>NUCLEOTIDE SEQUENCE</scope>
    <source>
        <strain evidence="2">110903Hualien_Pintung</strain>
    </source>
</reference>
<evidence type="ECO:0000313" key="3">
    <source>
        <dbReference type="Proteomes" id="UP000613580"/>
    </source>
</evidence>
<dbReference type="InterPro" id="IPR011257">
    <property type="entry name" value="DNA_glycosylase"/>
</dbReference>
<evidence type="ECO:0000256" key="1">
    <source>
        <dbReference type="SAM" id="MobiDB-lite"/>
    </source>
</evidence>
<keyword evidence="3" id="KW-1185">Reference proteome</keyword>
<gene>
    <name evidence="2" type="ORF">HMN09_01181300</name>
</gene>
<feature type="compositionally biased region" description="Low complexity" evidence="1">
    <location>
        <begin position="41"/>
        <end position="54"/>
    </location>
</feature>
<sequence>MSEIAVTTTEQKQVAECSPTVTGYPPPCTPRKRRTSRGVQSPYFSPPRRSLSPSPKEHRRSRYFPDNSPRDNLPEDGPFIGNLSDLRSTLKPLKPLLIQESLKDDPWKVLIAVTLLNKTSGALAIPVFWKLIEQWPTPFALSQGASRTHSL</sequence>
<dbReference type="OrthoDB" id="10265068at2759"/>
<name>A0A8H6VXJ6_MYCCL</name>
<evidence type="ECO:0008006" key="4">
    <source>
        <dbReference type="Google" id="ProtNLM"/>
    </source>
</evidence>
<dbReference type="AlphaFoldDB" id="A0A8H6VXJ6"/>
<proteinExistence type="predicted"/>
<feature type="compositionally biased region" description="Polar residues" evidence="1">
    <location>
        <begin position="1"/>
        <end position="12"/>
    </location>
</feature>
<dbReference type="SUPFAM" id="SSF48150">
    <property type="entry name" value="DNA-glycosylase"/>
    <property type="match status" value="1"/>
</dbReference>
<accession>A0A8H6VXJ6</accession>
<feature type="region of interest" description="Disordered" evidence="1">
    <location>
        <begin position="1"/>
        <end position="80"/>
    </location>
</feature>
<dbReference type="Proteomes" id="UP000613580">
    <property type="component" value="Unassembled WGS sequence"/>
</dbReference>
<protein>
    <recommendedName>
        <fullName evidence="4">HhH-GPD domain-containing protein</fullName>
    </recommendedName>
</protein>
<dbReference type="EMBL" id="JACAZE010000020">
    <property type="protein sequence ID" value="KAF7293853.1"/>
    <property type="molecule type" value="Genomic_DNA"/>
</dbReference>
<evidence type="ECO:0000313" key="2">
    <source>
        <dbReference type="EMBL" id="KAF7293853.1"/>
    </source>
</evidence>
<organism evidence="2 3">
    <name type="scientific">Mycena chlorophos</name>
    <name type="common">Agaric fungus</name>
    <name type="synonym">Agaricus chlorophos</name>
    <dbReference type="NCBI Taxonomy" id="658473"/>
    <lineage>
        <taxon>Eukaryota</taxon>
        <taxon>Fungi</taxon>
        <taxon>Dikarya</taxon>
        <taxon>Basidiomycota</taxon>
        <taxon>Agaricomycotina</taxon>
        <taxon>Agaricomycetes</taxon>
        <taxon>Agaricomycetidae</taxon>
        <taxon>Agaricales</taxon>
        <taxon>Marasmiineae</taxon>
        <taxon>Mycenaceae</taxon>
        <taxon>Mycena</taxon>
    </lineage>
</organism>